<gene>
    <name evidence="3" type="ORF">EV652_111259</name>
</gene>
<feature type="chain" id="PRO_5020927501" description="LPXTG-motif cell wall-anchored protein" evidence="2">
    <location>
        <begin position="44"/>
        <end position="118"/>
    </location>
</feature>
<keyword evidence="1" id="KW-0812">Transmembrane</keyword>
<evidence type="ECO:0008006" key="5">
    <source>
        <dbReference type="Google" id="ProtNLM"/>
    </source>
</evidence>
<name>A0A4R2H5V1_9ACTN</name>
<dbReference type="EMBL" id="SLWN01000011">
    <property type="protein sequence ID" value="TCO21348.1"/>
    <property type="molecule type" value="Genomic_DNA"/>
</dbReference>
<organism evidence="3 4">
    <name type="scientific">Kribbella steppae</name>
    <dbReference type="NCBI Taxonomy" id="2512223"/>
    <lineage>
        <taxon>Bacteria</taxon>
        <taxon>Bacillati</taxon>
        <taxon>Actinomycetota</taxon>
        <taxon>Actinomycetes</taxon>
        <taxon>Propionibacteriales</taxon>
        <taxon>Kribbellaceae</taxon>
        <taxon>Kribbella</taxon>
    </lineage>
</organism>
<evidence type="ECO:0000313" key="4">
    <source>
        <dbReference type="Proteomes" id="UP000294508"/>
    </source>
</evidence>
<sequence length="118" mass="11906">MFTNAVPTSAAPIKRSTMTRLTTLASAAAVSVALMTAASPAMAQEYPNPEGGSSGDRTPAAIVQDEGLDATSVALGALAGIALGGTGLAITLGVQRRRYQAALPIAWTAHRPTKETVG</sequence>
<dbReference type="AlphaFoldDB" id="A0A4R2H5V1"/>
<keyword evidence="1" id="KW-1133">Transmembrane helix</keyword>
<proteinExistence type="predicted"/>
<evidence type="ECO:0000256" key="1">
    <source>
        <dbReference type="SAM" id="Phobius"/>
    </source>
</evidence>
<accession>A0A4R2H5V1</accession>
<comment type="caution">
    <text evidence="3">The sequence shown here is derived from an EMBL/GenBank/DDBJ whole genome shotgun (WGS) entry which is preliminary data.</text>
</comment>
<keyword evidence="1" id="KW-0472">Membrane</keyword>
<feature type="signal peptide" evidence="2">
    <location>
        <begin position="1"/>
        <end position="43"/>
    </location>
</feature>
<protein>
    <recommendedName>
        <fullName evidence="5">LPXTG-motif cell wall-anchored protein</fullName>
    </recommendedName>
</protein>
<dbReference type="Proteomes" id="UP000294508">
    <property type="component" value="Unassembled WGS sequence"/>
</dbReference>
<keyword evidence="4" id="KW-1185">Reference proteome</keyword>
<evidence type="ECO:0000256" key="2">
    <source>
        <dbReference type="SAM" id="SignalP"/>
    </source>
</evidence>
<keyword evidence="2" id="KW-0732">Signal</keyword>
<reference evidence="3 4" key="1">
    <citation type="journal article" date="2015" name="Stand. Genomic Sci.">
        <title>Genomic Encyclopedia of Bacterial and Archaeal Type Strains, Phase III: the genomes of soil and plant-associated and newly described type strains.</title>
        <authorList>
            <person name="Whitman W.B."/>
            <person name="Woyke T."/>
            <person name="Klenk H.P."/>
            <person name="Zhou Y."/>
            <person name="Lilburn T.G."/>
            <person name="Beck B.J."/>
            <person name="De Vos P."/>
            <person name="Vandamme P."/>
            <person name="Eisen J.A."/>
            <person name="Garrity G."/>
            <person name="Hugenholtz P."/>
            <person name="Kyrpides N.C."/>
        </authorList>
    </citation>
    <scope>NUCLEOTIDE SEQUENCE [LARGE SCALE GENOMIC DNA]</scope>
    <source>
        <strain evidence="3 4">VKM Ac-2572</strain>
    </source>
</reference>
<feature type="transmembrane region" description="Helical" evidence="1">
    <location>
        <begin position="73"/>
        <end position="94"/>
    </location>
</feature>
<evidence type="ECO:0000313" key="3">
    <source>
        <dbReference type="EMBL" id="TCO21348.1"/>
    </source>
</evidence>